<dbReference type="EMBL" id="KV750645">
    <property type="protein sequence ID" value="OCL03979.1"/>
    <property type="molecule type" value="Genomic_DNA"/>
</dbReference>
<evidence type="ECO:0000313" key="1">
    <source>
        <dbReference type="EMBL" id="OCL03979.1"/>
    </source>
</evidence>
<gene>
    <name evidence="1" type="ORF">AOQ84DRAFT_381079</name>
</gene>
<keyword evidence="2" id="KW-1185">Reference proteome</keyword>
<proteinExistence type="predicted"/>
<dbReference type="AlphaFoldDB" id="A0A8E2JP72"/>
<accession>A0A8E2JP72</accession>
<name>A0A8E2JP72_9PEZI</name>
<protein>
    <submittedName>
        <fullName evidence="1">Uncharacterized protein</fullName>
    </submittedName>
</protein>
<dbReference type="Proteomes" id="UP000250140">
    <property type="component" value="Unassembled WGS sequence"/>
</dbReference>
<reference evidence="1 2" key="1">
    <citation type="journal article" date="2016" name="Nat. Commun.">
        <title>Ectomycorrhizal ecology is imprinted in the genome of the dominant symbiotic fungus Cenococcum geophilum.</title>
        <authorList>
            <consortium name="DOE Joint Genome Institute"/>
            <person name="Peter M."/>
            <person name="Kohler A."/>
            <person name="Ohm R.A."/>
            <person name="Kuo A."/>
            <person name="Krutzmann J."/>
            <person name="Morin E."/>
            <person name="Arend M."/>
            <person name="Barry K.W."/>
            <person name="Binder M."/>
            <person name="Choi C."/>
            <person name="Clum A."/>
            <person name="Copeland A."/>
            <person name="Grisel N."/>
            <person name="Haridas S."/>
            <person name="Kipfer T."/>
            <person name="LaButti K."/>
            <person name="Lindquist E."/>
            <person name="Lipzen A."/>
            <person name="Maire R."/>
            <person name="Meier B."/>
            <person name="Mihaltcheva S."/>
            <person name="Molinier V."/>
            <person name="Murat C."/>
            <person name="Poggeler S."/>
            <person name="Quandt C.A."/>
            <person name="Sperisen C."/>
            <person name="Tritt A."/>
            <person name="Tisserant E."/>
            <person name="Crous P.W."/>
            <person name="Henrissat B."/>
            <person name="Nehls U."/>
            <person name="Egli S."/>
            <person name="Spatafora J.W."/>
            <person name="Grigoriev I.V."/>
            <person name="Martin F.M."/>
        </authorList>
    </citation>
    <scope>NUCLEOTIDE SEQUENCE [LARGE SCALE GENOMIC DNA]</scope>
    <source>
        <strain evidence="1 2">CBS 207.34</strain>
    </source>
</reference>
<evidence type="ECO:0000313" key="2">
    <source>
        <dbReference type="Proteomes" id="UP000250140"/>
    </source>
</evidence>
<sequence>MTKHMLEHGAYVNNYNDSIHLIPLAAKDEHMAVVESLLEHGTSDEHDILLQMLKARCRLNIILQFLHGNASERAAVQFIGGVGGRAYLEEITDKAQPNLRPAIPASSMPGSVCQIMAKMQARKRQRIGSVPSASEAFAAFGKTSQPYRNIWKEGVPAMRKLISGRLPHGLREIMSCLQVADAMRLAGSNRNIYGEDMAECSREEFVNDLTRWGSLLSQDEQSLFDEIISAVWEKGSDPLDSPFIPADLGDTLSYFQKLVANIISQAGISHEMWGLSEWQGYRLGSMQNYYRATTSVKALEDTERAPQIEVLHPTKLGPEIVEDWKEKHEPFPLCNSKQLSKIPPKVVMRT</sequence>
<dbReference type="OrthoDB" id="5153871at2759"/>
<organism evidence="1 2">
    <name type="scientific">Glonium stellatum</name>
    <dbReference type="NCBI Taxonomy" id="574774"/>
    <lineage>
        <taxon>Eukaryota</taxon>
        <taxon>Fungi</taxon>
        <taxon>Dikarya</taxon>
        <taxon>Ascomycota</taxon>
        <taxon>Pezizomycotina</taxon>
        <taxon>Dothideomycetes</taxon>
        <taxon>Pleosporomycetidae</taxon>
        <taxon>Gloniales</taxon>
        <taxon>Gloniaceae</taxon>
        <taxon>Glonium</taxon>
    </lineage>
</organism>